<feature type="non-terminal residue" evidence="1">
    <location>
        <position position="1"/>
    </location>
</feature>
<reference evidence="1 2" key="1">
    <citation type="submission" date="2018-09" db="EMBL/GenBank/DDBJ databases">
        <title>Genomic investigation of the strawberry pathogen Phytophthora fragariae indicates pathogenicity is determined by transcriptional variation in three key races.</title>
        <authorList>
            <person name="Adams T.M."/>
            <person name="Armitage A.D."/>
            <person name="Sobczyk M.K."/>
            <person name="Bates H.J."/>
            <person name="Dunwell J.M."/>
            <person name="Nellist C.F."/>
            <person name="Harrison R.J."/>
        </authorList>
    </citation>
    <scope>NUCLEOTIDE SEQUENCE [LARGE SCALE GENOMIC DNA]</scope>
    <source>
        <strain evidence="1 2">NOV-77</strain>
    </source>
</reference>
<comment type="caution">
    <text evidence="1">The sequence shown here is derived from an EMBL/GenBank/DDBJ whole genome shotgun (WGS) entry which is preliminary data.</text>
</comment>
<sequence length="329" mass="36071">NSLGIVLLTIGGSEARNLHINHVCICFVLFYLLWGKCEDGAFCETSAAAPPSAATLVLTNRSLFRLIMVFIDGILGSVVSLVTDFQRAHVDVPWSFTGVLPRAAIQRGDVETLRHLRRLATTRRFQSRSELALDGATRCAIQFGQLAALQYLDDSGILLGDRNNGENLSDSRTVGETLMGWAIRYSEALETPLRLEIVQWVADKYKPSAFRDVKAEDLSRAGVPVLRFLQGRGLATSGFEDPKLVDLVATRGKMETLTSPLLFIAVLPRVLSPSLVSAAATADNTDRNSTDQDLHHSENGEVFERREALRLVLVVPMAVATQQAHVKSM</sequence>
<protein>
    <submittedName>
        <fullName evidence="1">Uncharacterized protein</fullName>
    </submittedName>
</protein>
<name>A0A6G0RFF1_9STRA</name>
<gene>
    <name evidence="1" type="ORF">PF008_g15449</name>
</gene>
<dbReference type="Proteomes" id="UP000486351">
    <property type="component" value="Unassembled WGS sequence"/>
</dbReference>
<evidence type="ECO:0000313" key="2">
    <source>
        <dbReference type="Proteomes" id="UP000486351"/>
    </source>
</evidence>
<dbReference type="AlphaFoldDB" id="A0A6G0RFF1"/>
<organism evidence="1 2">
    <name type="scientific">Phytophthora fragariae</name>
    <dbReference type="NCBI Taxonomy" id="53985"/>
    <lineage>
        <taxon>Eukaryota</taxon>
        <taxon>Sar</taxon>
        <taxon>Stramenopiles</taxon>
        <taxon>Oomycota</taxon>
        <taxon>Peronosporomycetes</taxon>
        <taxon>Peronosporales</taxon>
        <taxon>Peronosporaceae</taxon>
        <taxon>Phytophthora</taxon>
    </lineage>
</organism>
<dbReference type="EMBL" id="QXFY01001003">
    <property type="protein sequence ID" value="KAE9331401.1"/>
    <property type="molecule type" value="Genomic_DNA"/>
</dbReference>
<evidence type="ECO:0000313" key="1">
    <source>
        <dbReference type="EMBL" id="KAE9331401.1"/>
    </source>
</evidence>
<accession>A0A6G0RFF1</accession>
<proteinExistence type="predicted"/>